<gene>
    <name evidence="1" type="ORF">UFOVP78_2</name>
</gene>
<sequence length="588" mass="62650">MTDTNITLTPSGLNGTVTITASAALFSADDVGRMLSLYSPVLQRGASTVYGASSIFWADDRYGYGVVRLYRVIYGGATAATSMAGTTPNYDLNTPHEESQSVADGTCVLRYLGRGKSVWGWGTITGYTSPTQVTMEVSSNGCFGTTSATFKWRLGEWGGSRGWPSTVSFFQNRTYWGGSAAKPQTLWASQSGDFWNMCPSEPDDTVIDTNSITATMDDDQVNTIRWLLAQQRGLAVGTDSGEFMVGPASQTNLALSPSNILARRQGSEGSSQITPAIRPGNALIFIQRGDRRVKEFAYDFASDSYQSPDLTIRSQHITDGGLQDMTFQQLPAGLLWLARDDGVLACLTYDRDQQTRAWSRHQLGGAGIVESLTAVPNPDGVSDDVYLAVRRTLNGATVRSIEVIRAPYEQMIDGDAGGFFVDMGLTYSGTAASRFTGLDHLEGQTVSICADGAQRTPQVVTGGAVNIGLPTATTVHIGLPYTSTLTTLPIEAGAGAGTAQGRPKIIPEVTLRLLETRACQVGGAGATLEDVAFRTTSDAMTTAAPLFTGDKRVPIRGGWNRSGQVTVQTSSPEPLTVLAIIQEVETNG</sequence>
<accession>A0A6J5L060</accession>
<protein>
    <submittedName>
        <fullName evidence="1">Uncharacterized protein</fullName>
    </submittedName>
</protein>
<reference evidence="1" key="1">
    <citation type="submission" date="2020-04" db="EMBL/GenBank/DDBJ databases">
        <authorList>
            <person name="Chiriac C."/>
            <person name="Salcher M."/>
            <person name="Ghai R."/>
            <person name="Kavagutti S V."/>
        </authorList>
    </citation>
    <scope>NUCLEOTIDE SEQUENCE</scope>
</reference>
<proteinExistence type="predicted"/>
<dbReference type="EMBL" id="LR796203">
    <property type="protein sequence ID" value="CAB4126616.1"/>
    <property type="molecule type" value="Genomic_DNA"/>
</dbReference>
<name>A0A6J5L060_9CAUD</name>
<evidence type="ECO:0000313" key="1">
    <source>
        <dbReference type="EMBL" id="CAB4126616.1"/>
    </source>
</evidence>
<organism evidence="1">
    <name type="scientific">uncultured Caudovirales phage</name>
    <dbReference type="NCBI Taxonomy" id="2100421"/>
    <lineage>
        <taxon>Viruses</taxon>
        <taxon>Duplodnaviria</taxon>
        <taxon>Heunggongvirae</taxon>
        <taxon>Uroviricota</taxon>
        <taxon>Caudoviricetes</taxon>
        <taxon>Peduoviridae</taxon>
        <taxon>Maltschvirus</taxon>
        <taxon>Maltschvirus maltsch</taxon>
    </lineage>
</organism>